<comment type="caution">
    <text evidence="2">The sequence shown here is derived from an EMBL/GenBank/DDBJ whole genome shotgun (WGS) entry which is preliminary data.</text>
</comment>
<evidence type="ECO:0000313" key="3">
    <source>
        <dbReference type="Proteomes" id="UP001454036"/>
    </source>
</evidence>
<dbReference type="EMBL" id="BAABME010014700">
    <property type="protein sequence ID" value="GAA0187431.1"/>
    <property type="molecule type" value="Genomic_DNA"/>
</dbReference>
<evidence type="ECO:0000313" key="2">
    <source>
        <dbReference type="EMBL" id="GAA0187431.1"/>
    </source>
</evidence>
<reference evidence="2 3" key="1">
    <citation type="submission" date="2024-01" db="EMBL/GenBank/DDBJ databases">
        <title>The complete chloroplast genome sequence of Lithospermum erythrorhizon: insights into the phylogenetic relationship among Boraginaceae species and the maternal lineages of purple gromwells.</title>
        <authorList>
            <person name="Okada T."/>
            <person name="Watanabe K."/>
        </authorList>
    </citation>
    <scope>NUCLEOTIDE SEQUENCE [LARGE SCALE GENOMIC DNA]</scope>
</reference>
<sequence>MYKKCNNPLNYNFYEQRQKFIEQFGRFPGESKLSHLENMLEGLTIPRVFYNGEPTIVLDVNPPKKMAICSLEKEGGKMVLFLITGGSNMMINYPKEKKEKEKEAEGEGEGEGDEEKEGEGEGEEEQ</sequence>
<evidence type="ECO:0000256" key="1">
    <source>
        <dbReference type="SAM" id="MobiDB-lite"/>
    </source>
</evidence>
<protein>
    <submittedName>
        <fullName evidence="2">Uncharacterized protein</fullName>
    </submittedName>
</protein>
<dbReference type="Proteomes" id="UP001454036">
    <property type="component" value="Unassembled WGS sequence"/>
</dbReference>
<dbReference type="AlphaFoldDB" id="A0AAV3S099"/>
<organism evidence="2 3">
    <name type="scientific">Lithospermum erythrorhizon</name>
    <name type="common">Purple gromwell</name>
    <name type="synonym">Lithospermum officinale var. erythrorhizon</name>
    <dbReference type="NCBI Taxonomy" id="34254"/>
    <lineage>
        <taxon>Eukaryota</taxon>
        <taxon>Viridiplantae</taxon>
        <taxon>Streptophyta</taxon>
        <taxon>Embryophyta</taxon>
        <taxon>Tracheophyta</taxon>
        <taxon>Spermatophyta</taxon>
        <taxon>Magnoliopsida</taxon>
        <taxon>eudicotyledons</taxon>
        <taxon>Gunneridae</taxon>
        <taxon>Pentapetalae</taxon>
        <taxon>asterids</taxon>
        <taxon>lamiids</taxon>
        <taxon>Boraginales</taxon>
        <taxon>Boraginaceae</taxon>
        <taxon>Boraginoideae</taxon>
        <taxon>Lithospermeae</taxon>
        <taxon>Lithospermum</taxon>
    </lineage>
</organism>
<feature type="region of interest" description="Disordered" evidence="1">
    <location>
        <begin position="92"/>
        <end position="126"/>
    </location>
</feature>
<accession>A0AAV3S099</accession>
<keyword evidence="3" id="KW-1185">Reference proteome</keyword>
<name>A0AAV3S099_LITER</name>
<gene>
    <name evidence="2" type="ORF">LIER_34719</name>
</gene>
<proteinExistence type="predicted"/>
<feature type="compositionally biased region" description="Acidic residues" evidence="1">
    <location>
        <begin position="106"/>
        <end position="126"/>
    </location>
</feature>
<feature type="compositionally biased region" description="Basic and acidic residues" evidence="1">
    <location>
        <begin position="94"/>
        <end position="105"/>
    </location>
</feature>